<accession>A0A396RKI4</accession>
<dbReference type="Gene3D" id="3.30.2310.20">
    <property type="entry name" value="RelE-like"/>
    <property type="match status" value="1"/>
</dbReference>
<evidence type="ECO:0000256" key="2">
    <source>
        <dbReference type="ARBA" id="ARBA00022649"/>
    </source>
</evidence>
<dbReference type="InterPro" id="IPR007712">
    <property type="entry name" value="RelE/ParE_toxin"/>
</dbReference>
<evidence type="ECO:0000313" key="4">
    <source>
        <dbReference type="Proteomes" id="UP000266693"/>
    </source>
</evidence>
<proteinExistence type="inferred from homology"/>
<comment type="caution">
    <text evidence="3">The sequence shown here is derived from an EMBL/GenBank/DDBJ whole genome shotgun (WGS) entry which is preliminary data.</text>
</comment>
<dbReference type="Proteomes" id="UP000266693">
    <property type="component" value="Unassembled WGS sequence"/>
</dbReference>
<organism evidence="3 4">
    <name type="scientific">Sphingomonas gilva</name>
    <dbReference type="NCBI Taxonomy" id="2305907"/>
    <lineage>
        <taxon>Bacteria</taxon>
        <taxon>Pseudomonadati</taxon>
        <taxon>Pseudomonadota</taxon>
        <taxon>Alphaproteobacteria</taxon>
        <taxon>Sphingomonadales</taxon>
        <taxon>Sphingomonadaceae</taxon>
        <taxon>Sphingomonas</taxon>
    </lineage>
</organism>
<dbReference type="PANTHER" id="PTHR33755">
    <property type="entry name" value="TOXIN PARE1-RELATED"/>
    <property type="match status" value="1"/>
</dbReference>
<dbReference type="InterPro" id="IPR035093">
    <property type="entry name" value="RelE/ParE_toxin_dom_sf"/>
</dbReference>
<protein>
    <submittedName>
        <fullName evidence="3">Type II toxin-antitoxin system RelE/ParE family toxin</fullName>
    </submittedName>
</protein>
<dbReference type="PANTHER" id="PTHR33755:SF6">
    <property type="entry name" value="PLASMID STABILIZATION SYSTEM PROTEIN"/>
    <property type="match status" value="1"/>
</dbReference>
<reference evidence="3 4" key="1">
    <citation type="submission" date="2018-08" db="EMBL/GenBank/DDBJ databases">
        <title>The multiple taxonomic identification of Sphingomonas gilva.</title>
        <authorList>
            <person name="Zhu D."/>
            <person name="Zheng S."/>
        </authorList>
    </citation>
    <scope>NUCLEOTIDE SEQUENCE [LARGE SCALE GENOMIC DNA]</scope>
    <source>
        <strain evidence="3 4">ZDH117</strain>
    </source>
</reference>
<dbReference type="AlphaFoldDB" id="A0A396RKI4"/>
<gene>
    <name evidence="3" type="ORF">D1610_13675</name>
</gene>
<dbReference type="InterPro" id="IPR051803">
    <property type="entry name" value="TA_system_RelE-like_toxin"/>
</dbReference>
<dbReference type="EMBL" id="QWLV01000007">
    <property type="protein sequence ID" value="RHW16774.1"/>
    <property type="molecule type" value="Genomic_DNA"/>
</dbReference>
<evidence type="ECO:0000313" key="3">
    <source>
        <dbReference type="EMBL" id="RHW16774.1"/>
    </source>
</evidence>
<keyword evidence="2" id="KW-1277">Toxin-antitoxin system</keyword>
<comment type="similarity">
    <text evidence="1">Belongs to the RelE toxin family.</text>
</comment>
<keyword evidence="4" id="KW-1185">Reference proteome</keyword>
<evidence type="ECO:0000256" key="1">
    <source>
        <dbReference type="ARBA" id="ARBA00006226"/>
    </source>
</evidence>
<dbReference type="Pfam" id="PF05016">
    <property type="entry name" value="ParE_toxin"/>
    <property type="match status" value="1"/>
</dbReference>
<name>A0A396RKI4_9SPHN</name>
<sequence>MRLIWSLLARGDLFGIADYYNGISEGLGDDLLGRIEDATRLIPTFPRMGSPTGVPGVRKLLVPRTPFLLIYAVNTATVEVRRVLHARSDWREKP</sequence>
<dbReference type="RefSeq" id="WP_118864748.1">
    <property type="nucleotide sequence ID" value="NZ_QWLV01000007.1"/>
</dbReference>